<feature type="domain" description="4Fe-4S ferredoxin-type" evidence="6">
    <location>
        <begin position="9"/>
        <end position="38"/>
    </location>
</feature>
<dbReference type="PANTHER" id="PTHR10849:SF35">
    <property type="entry name" value="FORMATE HYDROGENLYASE SUBUNIT 6-RELATED"/>
    <property type="match status" value="1"/>
</dbReference>
<dbReference type="GO" id="GO:0003954">
    <property type="term" value="F:NADH dehydrogenase activity"/>
    <property type="evidence" value="ECO:0007669"/>
    <property type="project" value="TreeGrafter"/>
</dbReference>
<dbReference type="GO" id="GO:0046872">
    <property type="term" value="F:metal ion binding"/>
    <property type="evidence" value="ECO:0007669"/>
    <property type="project" value="UniProtKB-KW"/>
</dbReference>
<dbReference type="PANTHER" id="PTHR10849">
    <property type="entry name" value="NADH DEHYDROGENASE UBIQUINONE IRON-SULFUR PROTEIN 8, MITOCHONDRIAL"/>
    <property type="match status" value="1"/>
</dbReference>
<evidence type="ECO:0000256" key="3">
    <source>
        <dbReference type="ARBA" id="ARBA00022737"/>
    </source>
</evidence>
<evidence type="ECO:0000256" key="5">
    <source>
        <dbReference type="ARBA" id="ARBA00023014"/>
    </source>
</evidence>
<keyword evidence="1" id="KW-0004">4Fe-4S</keyword>
<dbReference type="AlphaFoldDB" id="A0A848DAW8"/>
<dbReference type="EMBL" id="WNEG01000100">
    <property type="protein sequence ID" value="NMG83716.1"/>
    <property type="molecule type" value="Genomic_DNA"/>
</dbReference>
<dbReference type="GO" id="GO:0009060">
    <property type="term" value="P:aerobic respiration"/>
    <property type="evidence" value="ECO:0007669"/>
    <property type="project" value="TreeGrafter"/>
</dbReference>
<keyword evidence="3" id="KW-0677">Repeat</keyword>
<reference evidence="7" key="1">
    <citation type="journal article" date="2020" name="MBio">
        <title>'Candidatus Ethanoperedens,' a Thermophilic Genus of Archaea Mediating the Anaerobic Oxidation of Ethane.</title>
        <authorList>
            <person name="Hahn C.J."/>
            <person name="Laso-Perez R."/>
            <person name="Vulcano F."/>
            <person name="Vaziourakis K.M."/>
            <person name="Stokke R."/>
            <person name="Steen I.H."/>
            <person name="Teske A."/>
            <person name="Boetius A."/>
            <person name="Liebeke M."/>
            <person name="Amann R."/>
            <person name="Knittel K."/>
            <person name="Wegener G."/>
        </authorList>
    </citation>
    <scope>NUCLEOTIDE SEQUENCE</scope>
    <source>
        <strain evidence="7">GoM-Arc1-LC-WB58</strain>
    </source>
</reference>
<evidence type="ECO:0000256" key="1">
    <source>
        <dbReference type="ARBA" id="ARBA00022485"/>
    </source>
</evidence>
<protein>
    <submittedName>
        <fullName evidence="7">4Fe-4S dicluster domain-containing protein</fullName>
    </submittedName>
</protein>
<evidence type="ECO:0000259" key="6">
    <source>
        <dbReference type="PROSITE" id="PS51379"/>
    </source>
</evidence>
<sequence>MEIASRFRGLHSVDENKCIGCGICEMNCPNGSIQIVRHHKRWYPQVNIGQCMFCGLCVDTCPMDAMQMTGEYELAQRGRDGLVYDPDKLLVTE</sequence>
<dbReference type="Gene3D" id="3.30.70.3270">
    <property type="match status" value="1"/>
</dbReference>
<evidence type="ECO:0000256" key="4">
    <source>
        <dbReference type="ARBA" id="ARBA00023004"/>
    </source>
</evidence>
<dbReference type="SUPFAM" id="SSF54862">
    <property type="entry name" value="4Fe-4S ferredoxins"/>
    <property type="match status" value="1"/>
</dbReference>
<dbReference type="GO" id="GO:0051539">
    <property type="term" value="F:4 iron, 4 sulfur cluster binding"/>
    <property type="evidence" value="ECO:0007669"/>
    <property type="project" value="UniProtKB-KW"/>
</dbReference>
<dbReference type="PROSITE" id="PS51379">
    <property type="entry name" value="4FE4S_FER_2"/>
    <property type="match status" value="2"/>
</dbReference>
<dbReference type="InterPro" id="IPR017896">
    <property type="entry name" value="4Fe4S_Fe-S-bd"/>
</dbReference>
<evidence type="ECO:0000313" key="7">
    <source>
        <dbReference type="EMBL" id="NMG83716.1"/>
    </source>
</evidence>
<dbReference type="Proteomes" id="UP000606580">
    <property type="component" value="Unassembled WGS sequence"/>
</dbReference>
<evidence type="ECO:0000256" key="2">
    <source>
        <dbReference type="ARBA" id="ARBA00022723"/>
    </source>
</evidence>
<dbReference type="Pfam" id="PF14697">
    <property type="entry name" value="Fer4_21"/>
    <property type="match status" value="1"/>
</dbReference>
<dbReference type="InterPro" id="IPR017900">
    <property type="entry name" value="4Fe4S_Fe_S_CS"/>
</dbReference>
<dbReference type="PROSITE" id="PS00198">
    <property type="entry name" value="4FE4S_FER_1"/>
    <property type="match status" value="2"/>
</dbReference>
<accession>A0A848DAW8</accession>
<keyword evidence="4" id="KW-0408">Iron</keyword>
<name>A0A848DAW8_9EURY</name>
<evidence type="ECO:0000313" key="8">
    <source>
        <dbReference type="Proteomes" id="UP000606580"/>
    </source>
</evidence>
<proteinExistence type="predicted"/>
<feature type="domain" description="4Fe-4S ferredoxin-type" evidence="6">
    <location>
        <begin position="42"/>
        <end position="71"/>
    </location>
</feature>
<organism evidence="7 8">
    <name type="scientific">Candidatus Ethanoperedens thermophilum</name>
    <dbReference type="NCBI Taxonomy" id="2766897"/>
    <lineage>
        <taxon>Archaea</taxon>
        <taxon>Methanobacteriati</taxon>
        <taxon>Methanobacteriota</taxon>
        <taxon>Stenosarchaea group</taxon>
        <taxon>Methanomicrobia</taxon>
        <taxon>Methanosarcinales</taxon>
        <taxon>Methanosarcinales incertae sedis</taxon>
        <taxon>GOM Arc I cluster</taxon>
        <taxon>Candidatus Ethanoperedens</taxon>
    </lineage>
</organism>
<keyword evidence="2" id="KW-0479">Metal-binding</keyword>
<comment type="caution">
    <text evidence="7">The sequence shown here is derived from an EMBL/GenBank/DDBJ whole genome shotgun (WGS) entry which is preliminary data.</text>
</comment>
<dbReference type="InterPro" id="IPR010226">
    <property type="entry name" value="NADH_quinone_OxRdtase_chainI"/>
</dbReference>
<keyword evidence="5" id="KW-0411">Iron-sulfur</keyword>
<dbReference type="GO" id="GO:0016020">
    <property type="term" value="C:membrane"/>
    <property type="evidence" value="ECO:0007669"/>
    <property type="project" value="InterPro"/>
</dbReference>
<gene>
    <name evidence="7" type="ORF">GIS02_05900</name>
</gene>